<keyword evidence="4" id="KW-0704">Schiff base</keyword>
<dbReference type="CDD" id="cd00956">
    <property type="entry name" value="Transaldolase_FSA"/>
    <property type="match status" value="1"/>
</dbReference>
<dbReference type="PROSITE" id="PS01054">
    <property type="entry name" value="TRANSALDOLASE_1"/>
    <property type="match status" value="1"/>
</dbReference>
<dbReference type="Pfam" id="PF00923">
    <property type="entry name" value="TAL_FSA"/>
    <property type="match status" value="1"/>
</dbReference>
<reference evidence="6" key="1">
    <citation type="submission" date="2014-12" db="EMBL/GenBank/DDBJ databases">
        <title>Genome sequence of Clostridium beijerinckii strain 59B.</title>
        <authorList>
            <person name="Little G.T."/>
            <person name="Minton N.P."/>
        </authorList>
    </citation>
    <scope>NUCLEOTIDE SEQUENCE [LARGE SCALE GENOMIC DNA]</scope>
    <source>
        <strain evidence="6">59B</strain>
    </source>
</reference>
<dbReference type="PANTHER" id="PTHR10683:SF36">
    <property type="entry name" value="TRANSALDOLASE"/>
    <property type="match status" value="1"/>
</dbReference>
<name>A0A0B5Q7S5_CLOBE</name>
<comment type="subcellular location">
    <subcellularLocation>
        <location evidence="1">Cytoplasm</location>
    </subcellularLocation>
</comment>
<proteinExistence type="predicted"/>
<evidence type="ECO:0000256" key="1">
    <source>
        <dbReference type="ARBA" id="ARBA00004496"/>
    </source>
</evidence>
<dbReference type="InterPro" id="IPR018225">
    <property type="entry name" value="Transaldolase_AS"/>
</dbReference>
<dbReference type="SUPFAM" id="SSF51569">
    <property type="entry name" value="Aldolase"/>
    <property type="match status" value="1"/>
</dbReference>
<accession>A0A0B5Q7S5</accession>
<organism evidence="5 6">
    <name type="scientific">Clostridium beijerinckii</name>
    <name type="common">Clostridium MP</name>
    <dbReference type="NCBI Taxonomy" id="1520"/>
    <lineage>
        <taxon>Bacteria</taxon>
        <taxon>Bacillati</taxon>
        <taxon>Bacillota</taxon>
        <taxon>Clostridia</taxon>
        <taxon>Eubacteriales</taxon>
        <taxon>Clostridiaceae</taxon>
        <taxon>Clostridium</taxon>
    </lineage>
</organism>
<dbReference type="STRING" id="1520.LF65_00351"/>
<sequence>MLILIDDANLDEIKRIYEFYPCDGVTTNPSILKKQGGNPMQVLKAIREFLPEGAQLHAQVVSLTAEKMVNEAHHMIEVLGKDTYIKIPVTPEGIKAMKLLSKENVNVTATAIYTSMQAFMAAKAGARYTAPYVNRIDNMGADGVQVAKDIHDMFKMHGLNSDVLAASFKNSQQVLNLCKYGIGSVTAAPDVIEGLIKHDATKNAVDVFTKDFYSLVGEGNTMEGL</sequence>
<gene>
    <name evidence="5" type="ORF">LF65_00351</name>
</gene>
<dbReference type="GO" id="GO:0005975">
    <property type="term" value="P:carbohydrate metabolic process"/>
    <property type="evidence" value="ECO:0007669"/>
    <property type="project" value="InterPro"/>
</dbReference>
<dbReference type="KEGG" id="cbei:LF65_00351"/>
<dbReference type="PANTHER" id="PTHR10683">
    <property type="entry name" value="TRANSALDOLASE"/>
    <property type="match status" value="1"/>
</dbReference>
<dbReference type="GO" id="GO:0005737">
    <property type="term" value="C:cytoplasm"/>
    <property type="evidence" value="ECO:0007669"/>
    <property type="project" value="UniProtKB-SubCell"/>
</dbReference>
<dbReference type="FunFam" id="3.20.20.70:FF:000018">
    <property type="entry name" value="Probable transaldolase"/>
    <property type="match status" value="1"/>
</dbReference>
<keyword evidence="3" id="KW-0808">Transferase</keyword>
<evidence type="ECO:0000256" key="3">
    <source>
        <dbReference type="ARBA" id="ARBA00022679"/>
    </source>
</evidence>
<evidence type="ECO:0000256" key="4">
    <source>
        <dbReference type="ARBA" id="ARBA00023270"/>
    </source>
</evidence>
<dbReference type="RefSeq" id="WP_041893660.1">
    <property type="nucleotide sequence ID" value="NZ_CP010086.2"/>
</dbReference>
<dbReference type="Gene3D" id="3.20.20.70">
    <property type="entry name" value="Aldolase class I"/>
    <property type="match status" value="1"/>
</dbReference>
<dbReference type="AlphaFoldDB" id="A0A0B5Q7S5"/>
<dbReference type="EMBL" id="CP010086">
    <property type="protein sequence ID" value="AJG97020.1"/>
    <property type="molecule type" value="Genomic_DNA"/>
</dbReference>
<dbReference type="GO" id="GO:0016832">
    <property type="term" value="F:aldehyde-lyase activity"/>
    <property type="evidence" value="ECO:0007669"/>
    <property type="project" value="InterPro"/>
</dbReference>
<evidence type="ECO:0000256" key="2">
    <source>
        <dbReference type="ARBA" id="ARBA00022490"/>
    </source>
</evidence>
<dbReference type="OrthoDB" id="9807051at2"/>
<dbReference type="InterPro" id="IPR013785">
    <property type="entry name" value="Aldolase_TIM"/>
</dbReference>
<protein>
    <submittedName>
        <fullName evidence="5">Fructose-6-phosphate aldolase</fullName>
    </submittedName>
</protein>
<keyword evidence="2" id="KW-0963">Cytoplasm</keyword>
<dbReference type="InterPro" id="IPR033919">
    <property type="entry name" value="TSA/FSA_arc/bac"/>
</dbReference>
<evidence type="ECO:0000313" key="5">
    <source>
        <dbReference type="EMBL" id="AJG97020.1"/>
    </source>
</evidence>
<evidence type="ECO:0000313" key="6">
    <source>
        <dbReference type="Proteomes" id="UP000031866"/>
    </source>
</evidence>
<dbReference type="Proteomes" id="UP000031866">
    <property type="component" value="Chromosome"/>
</dbReference>
<dbReference type="InterPro" id="IPR001585">
    <property type="entry name" value="TAL/FSA"/>
</dbReference>
<dbReference type="GO" id="GO:0016740">
    <property type="term" value="F:transferase activity"/>
    <property type="evidence" value="ECO:0007669"/>
    <property type="project" value="UniProtKB-KW"/>
</dbReference>